<dbReference type="Proteomes" id="UP000235145">
    <property type="component" value="Unassembled WGS sequence"/>
</dbReference>
<feature type="region of interest" description="Disordered" evidence="1">
    <location>
        <begin position="175"/>
        <end position="194"/>
    </location>
</feature>
<organism evidence="3 4">
    <name type="scientific">Lactuca sativa</name>
    <name type="common">Garden lettuce</name>
    <dbReference type="NCBI Taxonomy" id="4236"/>
    <lineage>
        <taxon>Eukaryota</taxon>
        <taxon>Viridiplantae</taxon>
        <taxon>Streptophyta</taxon>
        <taxon>Embryophyta</taxon>
        <taxon>Tracheophyta</taxon>
        <taxon>Spermatophyta</taxon>
        <taxon>Magnoliopsida</taxon>
        <taxon>eudicotyledons</taxon>
        <taxon>Gunneridae</taxon>
        <taxon>Pentapetalae</taxon>
        <taxon>asterids</taxon>
        <taxon>campanulids</taxon>
        <taxon>Asterales</taxon>
        <taxon>Asteraceae</taxon>
        <taxon>Cichorioideae</taxon>
        <taxon>Cichorieae</taxon>
        <taxon>Lactucinae</taxon>
        <taxon>Lactuca</taxon>
    </lineage>
</organism>
<keyword evidence="4" id="KW-1185">Reference proteome</keyword>
<dbReference type="InterPro" id="IPR056406">
    <property type="entry name" value="THD_CWZF3/5/7"/>
</dbReference>
<dbReference type="PANTHER" id="PTHR46524:SF12">
    <property type="entry name" value="CW-TYPE DOMAIN-CONTAINING PROTEIN"/>
    <property type="match status" value="1"/>
</dbReference>
<comment type="caution">
    <text evidence="3">The sequence shown here is derived from an EMBL/GenBank/DDBJ whole genome shotgun (WGS) entry which is preliminary data.</text>
</comment>
<sequence>MNMMEKEGIDSRKGAMEAYRVACMESEDSTTDEQPVVDQVDAMLQNLEKEIDDVDEKIGDRWRVLDSGNACKKEKIDRIGRKEKRLKSSNTEINDSTAIKENDKSTLKRKTMKIILPGRKENSVDRKLDKHREMVTSRKNLKIAATSSSSKVSVGPVSSSPIRVLSDANLSPSVRTISRKSGKGTQIPRKLLPSEDNTKGISVIDASQRFTGKVELKQKEVFKIKEDNANDAMIPQISGKESLPKSREKDKKCNFQRVKVKGSEPLTELTKQEPFRNKMRKVEVDVDRCRSSMNPEYSNTKTSNDDNDIFGKKISKKRTSGIIGDDKEKQTPLMMSHGGSEEKLGAIGSSEVEKDPKKVFLGDISKKRDLNEVEQKVEGGNLNVKSVVNDCGTMKDLGVIGFVKEYASSQTALTAFKRAEESKDYADRIKCNDAYFDSALKFLYAASLLESCSDEFNKSKRVDPVNIYTTSAKLSKNCAQEYEKQKEMAAAALAYKCMEVAYMRIVYCKSSVTRQDLQTRLQMCEMGF</sequence>
<evidence type="ECO:0000256" key="1">
    <source>
        <dbReference type="SAM" id="MobiDB-lite"/>
    </source>
</evidence>
<reference evidence="3 4" key="1">
    <citation type="journal article" date="2017" name="Nat. Commun.">
        <title>Genome assembly with in vitro proximity ligation data and whole-genome triplication in lettuce.</title>
        <authorList>
            <person name="Reyes-Chin-Wo S."/>
            <person name="Wang Z."/>
            <person name="Yang X."/>
            <person name="Kozik A."/>
            <person name="Arikit S."/>
            <person name="Song C."/>
            <person name="Xia L."/>
            <person name="Froenicke L."/>
            <person name="Lavelle D.O."/>
            <person name="Truco M.J."/>
            <person name="Xia R."/>
            <person name="Zhu S."/>
            <person name="Xu C."/>
            <person name="Xu H."/>
            <person name="Xu X."/>
            <person name="Cox K."/>
            <person name="Korf I."/>
            <person name="Meyers B.C."/>
            <person name="Michelmore R.W."/>
        </authorList>
    </citation>
    <scope>NUCLEOTIDE SEQUENCE [LARGE SCALE GENOMIC DNA]</scope>
    <source>
        <strain evidence="4">cv. Salinas</strain>
        <tissue evidence="3">Seedlings</tissue>
    </source>
</reference>
<proteinExistence type="predicted"/>
<evidence type="ECO:0000313" key="3">
    <source>
        <dbReference type="EMBL" id="KAJ0186464.1"/>
    </source>
</evidence>
<dbReference type="InterPro" id="IPR055300">
    <property type="entry name" value="CWZF3/5/7"/>
</dbReference>
<evidence type="ECO:0000313" key="4">
    <source>
        <dbReference type="Proteomes" id="UP000235145"/>
    </source>
</evidence>
<feature type="domain" description="CWZF3/5/7 THD" evidence="2">
    <location>
        <begin position="418"/>
        <end position="519"/>
    </location>
</feature>
<dbReference type="AlphaFoldDB" id="A0A9R1UG28"/>
<evidence type="ECO:0000259" key="2">
    <source>
        <dbReference type="Pfam" id="PF24756"/>
    </source>
</evidence>
<dbReference type="EMBL" id="NBSK02000009">
    <property type="protein sequence ID" value="KAJ0186464.1"/>
    <property type="molecule type" value="Genomic_DNA"/>
</dbReference>
<accession>A0A9R1UG28</accession>
<dbReference type="Pfam" id="PF24756">
    <property type="entry name" value="THD_CWZF3-5-7"/>
    <property type="match status" value="1"/>
</dbReference>
<feature type="compositionally biased region" description="Polar residues" evidence="1">
    <location>
        <begin position="291"/>
        <end position="302"/>
    </location>
</feature>
<feature type="region of interest" description="Disordered" evidence="1">
    <location>
        <begin position="291"/>
        <end position="311"/>
    </location>
</feature>
<protein>
    <recommendedName>
        <fullName evidence="2">CWZF3/5/7 THD domain-containing protein</fullName>
    </recommendedName>
</protein>
<gene>
    <name evidence="3" type="ORF">LSAT_V11C900487870</name>
</gene>
<dbReference type="PANTHER" id="PTHR46524">
    <property type="entry name" value="CW-TYPE ZINC FINGER"/>
    <property type="match status" value="1"/>
</dbReference>
<name>A0A9R1UG28_LACSA</name>